<protein>
    <submittedName>
        <fullName evidence="2">Putative membrane lipoprotein</fullName>
    </submittedName>
</protein>
<dbReference type="Proteomes" id="UP000188268">
    <property type="component" value="Unassembled WGS sequence"/>
</dbReference>
<reference evidence="2 3" key="1">
    <citation type="submission" date="2013-09" db="EMBL/GenBank/DDBJ databases">
        <title>Corchorus capsularis genome sequencing.</title>
        <authorList>
            <person name="Alam M."/>
            <person name="Haque M.S."/>
            <person name="Islam M.S."/>
            <person name="Emdad E.M."/>
            <person name="Islam M.M."/>
            <person name="Ahmed B."/>
            <person name="Halim A."/>
            <person name="Hossen Q.M.M."/>
            <person name="Hossain M.Z."/>
            <person name="Ahmed R."/>
            <person name="Khan M.M."/>
            <person name="Islam R."/>
            <person name="Rashid M.M."/>
            <person name="Khan S.A."/>
            <person name="Rahman M.S."/>
            <person name="Alam M."/>
        </authorList>
    </citation>
    <scope>NUCLEOTIDE SEQUENCE [LARGE SCALE GENOMIC DNA]</scope>
    <source>
        <strain evidence="3">cv. CVL-1</strain>
        <tissue evidence="2">Whole seedling</tissue>
    </source>
</reference>
<keyword evidence="3" id="KW-1185">Reference proteome</keyword>
<proteinExistence type="predicted"/>
<keyword evidence="2" id="KW-0449">Lipoprotein</keyword>
<dbReference type="Gramene" id="OMO73184">
    <property type="protein sequence ID" value="OMO73184"/>
    <property type="gene ID" value="CCACVL1_17416"/>
</dbReference>
<evidence type="ECO:0000256" key="1">
    <source>
        <dbReference type="SAM" id="SignalP"/>
    </source>
</evidence>
<keyword evidence="1" id="KW-0732">Signal</keyword>
<evidence type="ECO:0000313" key="3">
    <source>
        <dbReference type="Proteomes" id="UP000188268"/>
    </source>
</evidence>
<name>A0A1R3HSF2_COCAP</name>
<feature type="signal peptide" evidence="1">
    <location>
        <begin position="1"/>
        <end position="24"/>
    </location>
</feature>
<sequence length="156" mass="17310">MMMKGALLVLVLAFSATLFKQGNAADDAFADSKWGFRGFRPGFSWRRHWPAFPPHPAHDVKPPEEVTKCAGAFKAAAVCLKPPIGEECCTALQTVQADCGGIKFLDPVLKAHCSTDAAQRMMHLHRLSMMHLHHQPKTEVITLDSKNVVLFIFVRD</sequence>
<feature type="chain" id="PRO_5012390419" evidence="1">
    <location>
        <begin position="25"/>
        <end position="156"/>
    </location>
</feature>
<accession>A0A1R3HSF2</accession>
<evidence type="ECO:0000313" key="2">
    <source>
        <dbReference type="EMBL" id="OMO73184.1"/>
    </source>
</evidence>
<organism evidence="2 3">
    <name type="scientific">Corchorus capsularis</name>
    <name type="common">Jute</name>
    <dbReference type="NCBI Taxonomy" id="210143"/>
    <lineage>
        <taxon>Eukaryota</taxon>
        <taxon>Viridiplantae</taxon>
        <taxon>Streptophyta</taxon>
        <taxon>Embryophyta</taxon>
        <taxon>Tracheophyta</taxon>
        <taxon>Spermatophyta</taxon>
        <taxon>Magnoliopsida</taxon>
        <taxon>eudicotyledons</taxon>
        <taxon>Gunneridae</taxon>
        <taxon>Pentapetalae</taxon>
        <taxon>rosids</taxon>
        <taxon>malvids</taxon>
        <taxon>Malvales</taxon>
        <taxon>Malvaceae</taxon>
        <taxon>Grewioideae</taxon>
        <taxon>Apeibeae</taxon>
        <taxon>Corchorus</taxon>
    </lineage>
</organism>
<gene>
    <name evidence="2" type="ORF">CCACVL1_17416</name>
</gene>
<dbReference type="AlphaFoldDB" id="A0A1R3HSF2"/>
<dbReference type="EMBL" id="AWWV01011269">
    <property type="protein sequence ID" value="OMO73184.1"/>
    <property type="molecule type" value="Genomic_DNA"/>
</dbReference>
<comment type="caution">
    <text evidence="2">The sequence shown here is derived from an EMBL/GenBank/DDBJ whole genome shotgun (WGS) entry which is preliminary data.</text>
</comment>